<keyword evidence="2" id="KW-1185">Reference proteome</keyword>
<sequence>MNVTARIRARRAEARTRKAVNRAIDQAATPAMRHELISLAQAQNVWR</sequence>
<accession>A0A2S6GS49</accession>
<reference evidence="1 2" key="1">
    <citation type="submission" date="2018-02" db="EMBL/GenBank/DDBJ databases">
        <title>Genomic Encyclopedia of Archaeal and Bacterial Type Strains, Phase II (KMG-II): from individual species to whole genera.</title>
        <authorList>
            <person name="Goeker M."/>
        </authorList>
    </citation>
    <scope>NUCLEOTIDE SEQUENCE [LARGE SCALE GENOMIC DNA]</scope>
    <source>
        <strain evidence="1 2">YU 961-1</strain>
    </source>
</reference>
<dbReference type="Proteomes" id="UP000239203">
    <property type="component" value="Unassembled WGS sequence"/>
</dbReference>
<gene>
    <name evidence="1" type="ORF">CLV40_106225</name>
</gene>
<dbReference type="EMBL" id="PTIX01000006">
    <property type="protein sequence ID" value="PPK67993.1"/>
    <property type="molecule type" value="Genomic_DNA"/>
</dbReference>
<dbReference type="RefSeq" id="WP_181043487.1">
    <property type="nucleotide sequence ID" value="NZ_CP154825.1"/>
</dbReference>
<proteinExistence type="predicted"/>
<name>A0A2S6GS49_9PSEU</name>
<dbReference type="AlphaFoldDB" id="A0A2S6GS49"/>
<protein>
    <submittedName>
        <fullName evidence="1">Uncharacterized protein</fullName>
    </submittedName>
</protein>
<evidence type="ECO:0000313" key="2">
    <source>
        <dbReference type="Proteomes" id="UP000239203"/>
    </source>
</evidence>
<comment type="caution">
    <text evidence="1">The sequence shown here is derived from an EMBL/GenBank/DDBJ whole genome shotgun (WGS) entry which is preliminary data.</text>
</comment>
<organism evidence="1 2">
    <name type="scientific">Actinokineospora auranticolor</name>
    <dbReference type="NCBI Taxonomy" id="155976"/>
    <lineage>
        <taxon>Bacteria</taxon>
        <taxon>Bacillati</taxon>
        <taxon>Actinomycetota</taxon>
        <taxon>Actinomycetes</taxon>
        <taxon>Pseudonocardiales</taxon>
        <taxon>Pseudonocardiaceae</taxon>
        <taxon>Actinokineospora</taxon>
    </lineage>
</organism>
<evidence type="ECO:0000313" key="1">
    <source>
        <dbReference type="EMBL" id="PPK67993.1"/>
    </source>
</evidence>